<dbReference type="SUPFAM" id="SSF56024">
    <property type="entry name" value="Phospholipase D/nuclease"/>
    <property type="match status" value="2"/>
</dbReference>
<dbReference type="Proteomes" id="UP000295531">
    <property type="component" value="Unassembled WGS sequence"/>
</dbReference>
<keyword evidence="3" id="KW-1185">Reference proteome</keyword>
<dbReference type="PANTHER" id="PTHR21248">
    <property type="entry name" value="CARDIOLIPIN SYNTHASE"/>
    <property type="match status" value="1"/>
</dbReference>
<dbReference type="Gene3D" id="3.30.870.10">
    <property type="entry name" value="Endonuclease Chain A"/>
    <property type="match status" value="2"/>
</dbReference>
<proteinExistence type="predicted"/>
<evidence type="ECO:0000259" key="1">
    <source>
        <dbReference type="PROSITE" id="PS50035"/>
    </source>
</evidence>
<dbReference type="AlphaFoldDB" id="A0A4R6NZ08"/>
<name>A0A4R6NZ08_9GAMM</name>
<dbReference type="SMART" id="SM00155">
    <property type="entry name" value="PLDc"/>
    <property type="match status" value="1"/>
</dbReference>
<dbReference type="Pfam" id="PF13091">
    <property type="entry name" value="PLDc_2"/>
    <property type="match status" value="1"/>
</dbReference>
<accession>A0A4R6NZ08</accession>
<comment type="caution">
    <text evidence="2">The sequence shown here is derived from an EMBL/GenBank/DDBJ whole genome shotgun (WGS) entry which is preliminary data.</text>
</comment>
<dbReference type="InterPro" id="IPR025202">
    <property type="entry name" value="PLD-like_dom"/>
</dbReference>
<reference evidence="2 3" key="1">
    <citation type="submission" date="2019-03" db="EMBL/GenBank/DDBJ databases">
        <title>Freshwater and sediment microbial communities from various areas in North America, analyzing microbe dynamics in response to fracking.</title>
        <authorList>
            <person name="Lamendella R."/>
        </authorList>
    </citation>
    <scope>NUCLEOTIDE SEQUENCE [LARGE SCALE GENOMIC DNA]</scope>
    <source>
        <strain evidence="2 3">18_TX</strain>
    </source>
</reference>
<sequence>MLSLNACALPARSDPESSNALPSHKAAETALGRQLAERIQGHPCCSGIYPLVNPTAAFAARGLLADAAERKLDIQYYIWQKDTTGLLLFNTVYSAAERGVRVRLLLDDFGVSGLDDELAALDIHPNIEVRLFNPFIIRNPKLIGFVTQFPQANRRMHNKSFTVDDQVTIIGGRNIGDEYFGAAQEMLFSDLDVIAVGAIVNKVSTDFDRYWVSDSVYPVSLILPSPEGIQQQEIMEGITSAPQRDGVYTYIEALRQSDVVRNMLEGTLPLEWAESRMISDDPAKGLGQAEQDALLVSQMSEILGNPGTNLELVSPYFVPTEAGTEAFVKLAEQGVNIRILTNSMEATDVAAVHAGIVNVEKIY</sequence>
<protein>
    <submittedName>
        <fullName evidence="2">Putative cardiolipin synthase</fullName>
    </submittedName>
</protein>
<evidence type="ECO:0000313" key="3">
    <source>
        <dbReference type="Proteomes" id="UP000295531"/>
    </source>
</evidence>
<organism evidence="2 3">
    <name type="scientific">Idiomarina aquatica</name>
    <dbReference type="NCBI Taxonomy" id="1327752"/>
    <lineage>
        <taxon>Bacteria</taxon>
        <taxon>Pseudomonadati</taxon>
        <taxon>Pseudomonadota</taxon>
        <taxon>Gammaproteobacteria</taxon>
        <taxon>Alteromonadales</taxon>
        <taxon>Idiomarinaceae</taxon>
        <taxon>Idiomarina</taxon>
    </lineage>
</organism>
<dbReference type="InterPro" id="IPR001736">
    <property type="entry name" value="PLipase_D/transphosphatidylase"/>
</dbReference>
<feature type="domain" description="PLD phosphodiesterase" evidence="1">
    <location>
        <begin position="152"/>
        <end position="179"/>
    </location>
</feature>
<dbReference type="CDD" id="cd09111">
    <property type="entry name" value="PLDc_ymdC_like_1"/>
    <property type="match status" value="1"/>
</dbReference>
<dbReference type="GO" id="GO:0030572">
    <property type="term" value="F:phosphatidyltransferase activity"/>
    <property type="evidence" value="ECO:0007669"/>
    <property type="project" value="UniProtKB-ARBA"/>
</dbReference>
<dbReference type="PANTHER" id="PTHR21248:SF12">
    <property type="entry name" value="CARDIOLIPIN SYNTHASE C"/>
    <property type="match status" value="1"/>
</dbReference>
<dbReference type="GO" id="GO:0032049">
    <property type="term" value="P:cardiolipin biosynthetic process"/>
    <property type="evidence" value="ECO:0007669"/>
    <property type="project" value="UniProtKB-ARBA"/>
</dbReference>
<dbReference type="PROSITE" id="PS50035">
    <property type="entry name" value="PLD"/>
    <property type="match status" value="1"/>
</dbReference>
<dbReference type="EMBL" id="SNXI01000023">
    <property type="protein sequence ID" value="TDP28184.1"/>
    <property type="molecule type" value="Genomic_DNA"/>
</dbReference>
<gene>
    <name evidence="2" type="ORF">DEU29_1235</name>
</gene>
<evidence type="ECO:0000313" key="2">
    <source>
        <dbReference type="EMBL" id="TDP28184.1"/>
    </source>
</evidence>